<evidence type="ECO:0000313" key="1">
    <source>
        <dbReference type="EMBL" id="KLE00407.1"/>
    </source>
</evidence>
<dbReference type="EMBL" id="JAIS01000086">
    <property type="protein sequence ID" value="KLE00407.1"/>
    <property type="molecule type" value="Genomic_DNA"/>
</dbReference>
<gene>
    <name evidence="1" type="ORF">AF76_07810</name>
</gene>
<accession>A0A837J4V4</accession>
<reference evidence="1 2" key="1">
    <citation type="submission" date="2014-01" db="EMBL/GenBank/DDBJ databases">
        <title>Development of a Comparative Genomic Fingerprinting Assay for High Resolution Genotyping of Arcobacter butzleri.</title>
        <authorList>
            <person name="Webb A.L."/>
            <person name="Inglis G.D."/>
            <person name="Kruczkiewicz P."/>
            <person name="Selinger L.B."/>
            <person name="Taboada E.N."/>
        </authorList>
    </citation>
    <scope>NUCLEOTIDE SEQUENCE [LARGE SCALE GENOMIC DNA]</scope>
    <source>
        <strain evidence="1 2">L351</strain>
    </source>
</reference>
<comment type="caution">
    <text evidence="1">The sequence shown here is derived from an EMBL/GenBank/DDBJ whole genome shotgun (WGS) entry which is preliminary data.</text>
</comment>
<dbReference type="Proteomes" id="UP000035526">
    <property type="component" value="Unassembled WGS sequence"/>
</dbReference>
<dbReference type="RefSeq" id="WP_155400814.1">
    <property type="nucleotide sequence ID" value="NZ_JAIS01000086.1"/>
</dbReference>
<evidence type="ECO:0000313" key="2">
    <source>
        <dbReference type="Proteomes" id="UP000035526"/>
    </source>
</evidence>
<proteinExistence type="predicted"/>
<dbReference type="AlphaFoldDB" id="A0A837J4V4"/>
<sequence length="51" mass="5910">MKKTIANSNKYFLDSKSKEKMIVNSVYSSVKVEGSKITKKELKEHYKLIQS</sequence>
<name>A0A837J4V4_9BACT</name>
<protein>
    <submittedName>
        <fullName evidence="1">Uncharacterized protein</fullName>
    </submittedName>
</protein>
<organism evidence="1 2">
    <name type="scientific">Aliarcobacter butzleri L351</name>
    <dbReference type="NCBI Taxonomy" id="1447259"/>
    <lineage>
        <taxon>Bacteria</taxon>
        <taxon>Pseudomonadati</taxon>
        <taxon>Campylobacterota</taxon>
        <taxon>Epsilonproteobacteria</taxon>
        <taxon>Campylobacterales</taxon>
        <taxon>Arcobacteraceae</taxon>
        <taxon>Aliarcobacter</taxon>
    </lineage>
</organism>